<dbReference type="Gene3D" id="3.40.605.10">
    <property type="entry name" value="Aldehyde Dehydrogenase, Chain A, domain 1"/>
    <property type="match status" value="1"/>
</dbReference>
<dbReference type="HAMAP" id="MF_00412">
    <property type="entry name" value="ProA"/>
    <property type="match status" value="1"/>
</dbReference>
<evidence type="ECO:0000313" key="9">
    <source>
        <dbReference type="EMBL" id="EDY20689.1"/>
    </source>
</evidence>
<dbReference type="UniPathway" id="UPA00098">
    <property type="reaction ID" value="UER00360"/>
</dbReference>
<dbReference type="NCBIfam" id="TIGR00407">
    <property type="entry name" value="proA"/>
    <property type="match status" value="1"/>
</dbReference>
<dbReference type="STRING" id="497964.CfE428DRAFT_1886"/>
<dbReference type="GO" id="GO:0004350">
    <property type="term" value="F:glutamate-5-semialdehyde dehydrogenase activity"/>
    <property type="evidence" value="ECO:0007669"/>
    <property type="project" value="UniProtKB-UniRule"/>
</dbReference>
<dbReference type="FunFam" id="3.40.309.10:FF:000006">
    <property type="entry name" value="Gamma-glutamyl phosphate reductase"/>
    <property type="match status" value="1"/>
</dbReference>
<dbReference type="GO" id="GO:0055129">
    <property type="term" value="P:L-proline biosynthetic process"/>
    <property type="evidence" value="ECO:0007669"/>
    <property type="project" value="UniProtKB-UniRule"/>
</dbReference>
<evidence type="ECO:0000256" key="4">
    <source>
        <dbReference type="ARBA" id="ARBA00022857"/>
    </source>
</evidence>
<dbReference type="PANTHER" id="PTHR11063:SF8">
    <property type="entry name" value="DELTA-1-PYRROLINE-5-CARBOXYLATE SYNTHASE"/>
    <property type="match status" value="1"/>
</dbReference>
<comment type="subcellular location">
    <subcellularLocation>
        <location evidence="7">Cytoplasm</location>
    </subcellularLocation>
</comment>
<evidence type="ECO:0000256" key="3">
    <source>
        <dbReference type="ARBA" id="ARBA00022650"/>
    </source>
</evidence>
<dbReference type="RefSeq" id="WP_006979211.1">
    <property type="nucleotide sequence ID" value="NZ_ABVL01000004.1"/>
</dbReference>
<dbReference type="Gene3D" id="3.40.309.10">
    <property type="entry name" value="Aldehyde Dehydrogenase, Chain A, domain 2"/>
    <property type="match status" value="1"/>
</dbReference>
<dbReference type="InterPro" id="IPR012134">
    <property type="entry name" value="Glu-5-SA_DH"/>
</dbReference>
<dbReference type="FunCoup" id="B4CYZ8">
    <property type="interactions" value="439"/>
</dbReference>
<dbReference type="PANTHER" id="PTHR11063">
    <property type="entry name" value="GLUTAMATE SEMIALDEHYDE DEHYDROGENASE"/>
    <property type="match status" value="1"/>
</dbReference>
<dbReference type="InterPro" id="IPR016162">
    <property type="entry name" value="Ald_DH_N"/>
</dbReference>
<dbReference type="eggNOG" id="COG0014">
    <property type="taxonomic scope" value="Bacteria"/>
</dbReference>
<feature type="domain" description="Aldehyde dehydrogenase" evidence="8">
    <location>
        <begin position="6"/>
        <end position="296"/>
    </location>
</feature>
<dbReference type="InterPro" id="IPR016161">
    <property type="entry name" value="Ald_DH/histidinol_DH"/>
</dbReference>
<dbReference type="GO" id="GO:0050661">
    <property type="term" value="F:NADP binding"/>
    <property type="evidence" value="ECO:0007669"/>
    <property type="project" value="InterPro"/>
</dbReference>
<dbReference type="InterPro" id="IPR015590">
    <property type="entry name" value="Aldehyde_DH_dom"/>
</dbReference>
<keyword evidence="2 7" id="KW-0028">Amino-acid biosynthesis</keyword>
<dbReference type="EC" id="1.2.1.41" evidence="7"/>
<dbReference type="EMBL" id="ABVL01000004">
    <property type="protein sequence ID" value="EDY20689.1"/>
    <property type="molecule type" value="Genomic_DNA"/>
</dbReference>
<proteinExistence type="inferred from homology"/>
<dbReference type="InterPro" id="IPR016163">
    <property type="entry name" value="Ald_DH_C"/>
</dbReference>
<keyword evidence="4 7" id="KW-0521">NADP</keyword>
<comment type="similarity">
    <text evidence="7">Belongs to the gamma-glutamyl phosphate reductase family.</text>
</comment>
<comment type="catalytic activity">
    <reaction evidence="6 7">
        <text>L-glutamate 5-semialdehyde + phosphate + NADP(+) = L-glutamyl 5-phosphate + NADPH + H(+)</text>
        <dbReference type="Rhea" id="RHEA:19541"/>
        <dbReference type="ChEBI" id="CHEBI:15378"/>
        <dbReference type="ChEBI" id="CHEBI:43474"/>
        <dbReference type="ChEBI" id="CHEBI:57783"/>
        <dbReference type="ChEBI" id="CHEBI:58066"/>
        <dbReference type="ChEBI" id="CHEBI:58274"/>
        <dbReference type="ChEBI" id="CHEBI:58349"/>
        <dbReference type="EC" id="1.2.1.41"/>
    </reaction>
</comment>
<dbReference type="GO" id="GO:0005737">
    <property type="term" value="C:cytoplasm"/>
    <property type="evidence" value="ECO:0007669"/>
    <property type="project" value="UniProtKB-SubCell"/>
</dbReference>
<dbReference type="InterPro" id="IPR020593">
    <property type="entry name" value="G-glutamylP_reductase_CS"/>
</dbReference>
<evidence type="ECO:0000256" key="7">
    <source>
        <dbReference type="HAMAP-Rule" id="MF_00412"/>
    </source>
</evidence>
<accession>B4CYZ8</accession>
<protein>
    <recommendedName>
        <fullName evidence="7">Gamma-glutamyl phosphate reductase</fullName>
        <shortName evidence="7">GPR</shortName>
        <ecNumber evidence="7">1.2.1.41</ecNumber>
    </recommendedName>
    <alternativeName>
        <fullName evidence="7">Glutamate-5-semialdehyde dehydrogenase</fullName>
    </alternativeName>
    <alternativeName>
        <fullName evidence="7">Glutamyl-gamma-semialdehyde dehydrogenase</fullName>
        <shortName evidence="7">GSA dehydrogenase</shortName>
    </alternativeName>
</protein>
<keyword evidence="7" id="KW-0963">Cytoplasm</keyword>
<reference evidence="9 10" key="1">
    <citation type="journal article" date="2011" name="J. Bacteriol.">
        <title>Genome sequence of Chthoniobacter flavus Ellin428, an aerobic heterotrophic soil bacterium.</title>
        <authorList>
            <person name="Kant R."/>
            <person name="van Passel M.W."/>
            <person name="Palva A."/>
            <person name="Lucas S."/>
            <person name="Lapidus A."/>
            <person name="Glavina Del Rio T."/>
            <person name="Dalin E."/>
            <person name="Tice H."/>
            <person name="Bruce D."/>
            <person name="Goodwin L."/>
            <person name="Pitluck S."/>
            <person name="Larimer F.W."/>
            <person name="Land M.L."/>
            <person name="Hauser L."/>
            <person name="Sangwan P."/>
            <person name="de Vos W.M."/>
            <person name="Janssen P.H."/>
            <person name="Smidt H."/>
        </authorList>
    </citation>
    <scope>NUCLEOTIDE SEQUENCE [LARGE SCALE GENOMIC DNA]</scope>
    <source>
        <strain evidence="9 10">Ellin428</strain>
    </source>
</reference>
<dbReference type="InterPro" id="IPR000965">
    <property type="entry name" value="GPR_dom"/>
</dbReference>
<keyword evidence="5 7" id="KW-0560">Oxidoreductase</keyword>
<dbReference type="PIRSF" id="PIRSF000151">
    <property type="entry name" value="GPR"/>
    <property type="match status" value="1"/>
</dbReference>
<sequence length="420" mass="45062">MTDLKSQIEDFGRRARAAARVLARTSAEQKNQGLLAMADEIVAAAPSILEANAKDVAKATAEGLSKAMIDRLTLDTKRLEAMADGIRQVAALPDPVGEQIRDWTRPNGLRISKVRVPIGVVGIIYESRPNVTSDAAVLCTKTGNATILRGGSESIHSNVAIAAALSRGAAKAGLPEDSVLLIPTTDREAVKHLCAMDKYLDVIVPRGGKGLIETVVSHARMPVIKHYDGICIIYVDKEADLAMAENIVLNAKCQRPGVCNAIETVLVHRDIADQFFATTGKALLERNVEIRGDDATRAALGDKAKAATPEDYRTEFLDLIIASKVVGGVGEAIDHIELNGSHHSDGIVTANEQTAERFLAEVDSATVYWNASTRFTDGGEFGFGAEIGISTDKLHARGPMALEELTTYKYLLRGTGQIRN</sequence>
<dbReference type="AlphaFoldDB" id="B4CYZ8"/>
<organism evidence="9 10">
    <name type="scientific">Chthoniobacter flavus Ellin428</name>
    <dbReference type="NCBI Taxonomy" id="497964"/>
    <lineage>
        <taxon>Bacteria</taxon>
        <taxon>Pseudomonadati</taxon>
        <taxon>Verrucomicrobiota</taxon>
        <taxon>Spartobacteria</taxon>
        <taxon>Chthoniobacterales</taxon>
        <taxon>Chthoniobacteraceae</taxon>
        <taxon>Chthoniobacter</taxon>
    </lineage>
</organism>
<dbReference type="SUPFAM" id="SSF53720">
    <property type="entry name" value="ALDH-like"/>
    <property type="match status" value="1"/>
</dbReference>
<evidence type="ECO:0000256" key="5">
    <source>
        <dbReference type="ARBA" id="ARBA00023002"/>
    </source>
</evidence>
<keyword evidence="3 7" id="KW-0641">Proline biosynthesis</keyword>
<name>B4CYZ8_9BACT</name>
<dbReference type="NCBIfam" id="NF001221">
    <property type="entry name" value="PRK00197.1"/>
    <property type="match status" value="1"/>
</dbReference>
<dbReference type="InParanoid" id="B4CYZ8"/>
<dbReference type="CDD" id="cd07079">
    <property type="entry name" value="ALDH_F18-19_ProA-GPR"/>
    <property type="match status" value="1"/>
</dbReference>
<dbReference type="PROSITE" id="PS01223">
    <property type="entry name" value="PROA"/>
    <property type="match status" value="1"/>
</dbReference>
<evidence type="ECO:0000259" key="8">
    <source>
        <dbReference type="Pfam" id="PF00171"/>
    </source>
</evidence>
<evidence type="ECO:0000256" key="1">
    <source>
        <dbReference type="ARBA" id="ARBA00004985"/>
    </source>
</evidence>
<dbReference type="Proteomes" id="UP000005824">
    <property type="component" value="Unassembled WGS sequence"/>
</dbReference>
<evidence type="ECO:0000313" key="10">
    <source>
        <dbReference type="Proteomes" id="UP000005824"/>
    </source>
</evidence>
<keyword evidence="10" id="KW-1185">Reference proteome</keyword>
<dbReference type="Pfam" id="PF00171">
    <property type="entry name" value="Aldedh"/>
    <property type="match status" value="1"/>
</dbReference>
<comment type="caution">
    <text evidence="9">The sequence shown here is derived from an EMBL/GenBank/DDBJ whole genome shotgun (WGS) entry which is preliminary data.</text>
</comment>
<evidence type="ECO:0000256" key="2">
    <source>
        <dbReference type="ARBA" id="ARBA00022605"/>
    </source>
</evidence>
<evidence type="ECO:0000256" key="6">
    <source>
        <dbReference type="ARBA" id="ARBA00049024"/>
    </source>
</evidence>
<comment type="function">
    <text evidence="7">Catalyzes the NADPH-dependent reduction of L-glutamate 5-phosphate into L-glutamate 5-semialdehyde and phosphate. The product spontaneously undergoes cyclization to form 1-pyrroline-5-carboxylate.</text>
</comment>
<comment type="pathway">
    <text evidence="1 7">Amino-acid biosynthesis; L-proline biosynthesis; L-glutamate 5-semialdehyde from L-glutamate: step 2/2.</text>
</comment>
<gene>
    <name evidence="7" type="primary">proA</name>
    <name evidence="9" type="ORF">CfE428DRAFT_1886</name>
</gene>